<proteinExistence type="predicted"/>
<dbReference type="EMBL" id="JAEPDI010000012">
    <property type="protein sequence ID" value="MCG7940135.1"/>
    <property type="molecule type" value="Genomic_DNA"/>
</dbReference>
<dbReference type="Proteomes" id="UP000886687">
    <property type="component" value="Unassembled WGS sequence"/>
</dbReference>
<evidence type="ECO:0000313" key="2">
    <source>
        <dbReference type="Proteomes" id="UP000886687"/>
    </source>
</evidence>
<protein>
    <submittedName>
        <fullName evidence="1">Single-stranded DNA-binding protein</fullName>
    </submittedName>
</protein>
<keyword evidence="1" id="KW-0238">DNA-binding</keyword>
<dbReference type="GO" id="GO:0003677">
    <property type="term" value="F:DNA binding"/>
    <property type="evidence" value="ECO:0007669"/>
    <property type="project" value="UniProtKB-KW"/>
</dbReference>
<comment type="caution">
    <text evidence="1">The sequence shown here is derived from an EMBL/GenBank/DDBJ whole genome shotgun (WGS) entry which is preliminary data.</text>
</comment>
<sequence>MSNILIAISLVILLLIGVAALFLAGDSHQDSSKDELKDDEF</sequence>
<gene>
    <name evidence="1" type="ORF">JAZ04_14950</name>
</gene>
<dbReference type="AlphaFoldDB" id="A0A9E4K624"/>
<reference evidence="1" key="1">
    <citation type="journal article" date="2021" name="Proc. Natl. Acad. Sci. U.S.A.">
        <title>Global biogeography of chemosynthetic symbionts reveals both localized and globally distributed symbiont groups. .</title>
        <authorList>
            <person name="Osvatic J.T."/>
            <person name="Wilkins L.G.E."/>
            <person name="Leibrecht L."/>
            <person name="Leray M."/>
            <person name="Zauner S."/>
            <person name="Polzin J."/>
            <person name="Camacho Y."/>
            <person name="Gros O."/>
            <person name="van Gils J.A."/>
            <person name="Eisen J.A."/>
            <person name="Petersen J.M."/>
            <person name="Yuen B."/>
        </authorList>
    </citation>
    <scope>NUCLEOTIDE SEQUENCE</scope>
    <source>
        <strain evidence="1">MAGL173</strain>
    </source>
</reference>
<accession>A0A9E4K624</accession>
<name>A0A9E4K624_9GAMM</name>
<evidence type="ECO:0000313" key="1">
    <source>
        <dbReference type="EMBL" id="MCG7940135.1"/>
    </source>
</evidence>
<organism evidence="1 2">
    <name type="scientific">Candidatus Thiodiazotropha lotti</name>
    <dbReference type="NCBI Taxonomy" id="2792787"/>
    <lineage>
        <taxon>Bacteria</taxon>
        <taxon>Pseudomonadati</taxon>
        <taxon>Pseudomonadota</taxon>
        <taxon>Gammaproteobacteria</taxon>
        <taxon>Chromatiales</taxon>
        <taxon>Sedimenticolaceae</taxon>
        <taxon>Candidatus Thiodiazotropha</taxon>
    </lineage>
</organism>